<feature type="domain" description="TonB-dependent receptor-like beta-barrel" evidence="17">
    <location>
        <begin position="232"/>
        <end position="667"/>
    </location>
</feature>
<evidence type="ECO:0000256" key="11">
    <source>
        <dbReference type="ARBA" id="ARBA00023136"/>
    </source>
</evidence>
<evidence type="ECO:0000313" key="22">
    <source>
        <dbReference type="Proteomes" id="UP000254626"/>
    </source>
</evidence>
<keyword evidence="12 19" id="KW-0675">Receptor</keyword>
<accession>A0AAX2LQ23</accession>
<evidence type="ECO:0000256" key="6">
    <source>
        <dbReference type="ARBA" id="ARBA00022692"/>
    </source>
</evidence>
<dbReference type="InterPro" id="IPR012910">
    <property type="entry name" value="Plug_dom"/>
</dbReference>
<evidence type="ECO:0000256" key="5">
    <source>
        <dbReference type="ARBA" id="ARBA00022496"/>
    </source>
</evidence>
<dbReference type="EMBL" id="CP014035">
    <property type="protein sequence ID" value="AMF94131.1"/>
    <property type="molecule type" value="Genomic_DNA"/>
</dbReference>
<dbReference type="InterPro" id="IPR000531">
    <property type="entry name" value="Beta-barrel_TonB"/>
</dbReference>
<evidence type="ECO:0000256" key="9">
    <source>
        <dbReference type="ARBA" id="ARBA00023065"/>
    </source>
</evidence>
<keyword evidence="4 14" id="KW-1134">Transmembrane beta strand</keyword>
<dbReference type="KEGG" id="vfl:AL536_11580"/>
<comment type="similarity">
    <text evidence="2 14 15">Belongs to the TonB-dependent receptor family.</text>
</comment>
<keyword evidence="7 16" id="KW-0732">Signal</keyword>
<gene>
    <name evidence="20" type="primary">fhuA_1</name>
    <name evidence="19" type="ORF">AL536_11580</name>
    <name evidence="20" type="ORF">NCTC11327_01048</name>
</gene>
<dbReference type="PANTHER" id="PTHR32552:SF68">
    <property type="entry name" value="FERRICHROME OUTER MEMBRANE TRANSPORTER_PHAGE RECEPTOR"/>
    <property type="match status" value="1"/>
</dbReference>
<dbReference type="PANTHER" id="PTHR32552">
    <property type="entry name" value="FERRICHROME IRON RECEPTOR-RELATED"/>
    <property type="match status" value="1"/>
</dbReference>
<organism evidence="20 22">
    <name type="scientific">Vibrio fluvialis</name>
    <dbReference type="NCBI Taxonomy" id="676"/>
    <lineage>
        <taxon>Bacteria</taxon>
        <taxon>Pseudomonadati</taxon>
        <taxon>Pseudomonadota</taxon>
        <taxon>Gammaproteobacteria</taxon>
        <taxon>Vibrionales</taxon>
        <taxon>Vibrionaceae</taxon>
        <taxon>Vibrio</taxon>
    </lineage>
</organism>
<dbReference type="InterPro" id="IPR039426">
    <property type="entry name" value="TonB-dep_rcpt-like"/>
</dbReference>
<dbReference type="GO" id="GO:0038023">
    <property type="term" value="F:signaling receptor activity"/>
    <property type="evidence" value="ECO:0007669"/>
    <property type="project" value="InterPro"/>
</dbReference>
<dbReference type="InterPro" id="IPR010105">
    <property type="entry name" value="TonB_sidphr_rcpt"/>
</dbReference>
<evidence type="ECO:0000256" key="14">
    <source>
        <dbReference type="PROSITE-ProRule" id="PRU01360"/>
    </source>
</evidence>
<dbReference type="GO" id="GO:0009279">
    <property type="term" value="C:cell outer membrane"/>
    <property type="evidence" value="ECO:0007669"/>
    <property type="project" value="UniProtKB-SubCell"/>
</dbReference>
<keyword evidence="13 14" id="KW-0998">Cell outer membrane</keyword>
<evidence type="ECO:0000256" key="12">
    <source>
        <dbReference type="ARBA" id="ARBA00023170"/>
    </source>
</evidence>
<evidence type="ECO:0000313" key="20">
    <source>
        <dbReference type="EMBL" id="SUP22448.1"/>
    </source>
</evidence>
<name>A0AAX2LQ23_VIBFL</name>
<evidence type="ECO:0000256" key="10">
    <source>
        <dbReference type="ARBA" id="ARBA00023077"/>
    </source>
</evidence>
<evidence type="ECO:0000256" key="3">
    <source>
        <dbReference type="ARBA" id="ARBA00022448"/>
    </source>
</evidence>
<dbReference type="PROSITE" id="PS52016">
    <property type="entry name" value="TONB_DEPENDENT_REC_3"/>
    <property type="match status" value="1"/>
</dbReference>
<proteinExistence type="inferred from homology"/>
<evidence type="ECO:0000256" key="2">
    <source>
        <dbReference type="ARBA" id="ARBA00009810"/>
    </source>
</evidence>
<sequence>MDLNPHATFSPIALAILSLLMPTTSVAADEPSGSETETVTILGQTYRNTATKTALAPEETPQGITVIDGELLEQRGVPSVGQALRYAPGVVTETKGGSVTMYDNFYIRGFQVDQSYYGGLVLQYLKGWNLQPQIDPIAMQQLEIFKGPTSVLYGAMPPGGMVNVIAKAPQKQRSTEVSASTGSRNLQQVTLDTTGPLSDALSYRLIAKARKQDGQVDGTEEERYLIAPSLDWQVTDKTLINLNLYYQNDPSMGMNSALPASGTVTSNANGSTSSSTYAGDTNWSTFEREILMLGYKVQHQFTDNWAFLQNLRYTDASLSQKNLYHSSGGFDETTGVLTRNIYSTDESYNGLVVDNQLSGVINWGSVEHNLLFGVDYQRLKGDSLYKTYTTTDSDFYSFNLFNPNNNLLDSSTVSAQYAYDYDIAIKQLGGYFQDQLRWNRWVLIAGGRFDHYTSESVVSGYSTKADDNEFSYRVGALYQFDSGFAPFASYATSFSPVAGTDSQFGQPFKPETGEQMEVGVKYQSADMSKQASVSLYHIVKNNVVVTDPSSANYQDDIQVGEVRSQGVEVQGRWWLIPNWDIAASYTYADVEVTKDSTNGLQGTTPIYVPKHSATLWSTYQVDEGMLGGSRVSGGARYVGEMYMDATNTQGKVPDYTVVDLSLGYDLGRVSERLQGARADLIASNLFDREYYTCYNNMNCWYGAERTIELKLGYQF</sequence>
<dbReference type="Gene3D" id="2.170.130.10">
    <property type="entry name" value="TonB-dependent receptor, plug domain"/>
    <property type="match status" value="1"/>
</dbReference>
<dbReference type="AlphaFoldDB" id="A0AAX2LQ23"/>
<evidence type="ECO:0000256" key="8">
    <source>
        <dbReference type="ARBA" id="ARBA00023004"/>
    </source>
</evidence>
<reference evidence="20 22" key="3">
    <citation type="submission" date="2018-06" db="EMBL/GenBank/DDBJ databases">
        <authorList>
            <consortium name="Pathogen Informatics"/>
            <person name="Doyle S."/>
        </authorList>
    </citation>
    <scope>NUCLEOTIDE SEQUENCE [LARGE SCALE GENOMIC DNA]</scope>
    <source>
        <strain evidence="20 22">NCTC11327</strain>
    </source>
</reference>
<evidence type="ECO:0000313" key="21">
    <source>
        <dbReference type="Proteomes" id="UP000057088"/>
    </source>
</evidence>
<dbReference type="Proteomes" id="UP000254626">
    <property type="component" value="Unassembled WGS sequence"/>
</dbReference>
<evidence type="ECO:0000256" key="4">
    <source>
        <dbReference type="ARBA" id="ARBA00022452"/>
    </source>
</evidence>
<evidence type="ECO:0000256" key="15">
    <source>
        <dbReference type="RuleBase" id="RU003357"/>
    </source>
</evidence>
<dbReference type="CDD" id="cd01347">
    <property type="entry name" value="ligand_gated_channel"/>
    <property type="match status" value="1"/>
</dbReference>
<keyword evidence="11 14" id="KW-0472">Membrane</keyword>
<feature type="domain" description="TonB-dependent receptor plug" evidence="18">
    <location>
        <begin position="58"/>
        <end position="160"/>
    </location>
</feature>
<dbReference type="GO" id="GO:0015344">
    <property type="term" value="F:siderophore uptake transmembrane transporter activity"/>
    <property type="evidence" value="ECO:0007669"/>
    <property type="project" value="TreeGrafter"/>
</dbReference>
<dbReference type="Proteomes" id="UP000057088">
    <property type="component" value="Chromosome 2"/>
</dbReference>
<protein>
    <submittedName>
        <fullName evidence="20">Ferrichrome outer membrane transporter</fullName>
    </submittedName>
    <submittedName>
        <fullName evidence="19">TonB-dependent siderophore receptor</fullName>
    </submittedName>
</protein>
<dbReference type="Pfam" id="PF00593">
    <property type="entry name" value="TonB_dep_Rec_b-barrel"/>
    <property type="match status" value="1"/>
</dbReference>
<dbReference type="EMBL" id="UHIP01000001">
    <property type="protein sequence ID" value="SUP22448.1"/>
    <property type="molecule type" value="Genomic_DNA"/>
</dbReference>
<keyword evidence="10 15" id="KW-0798">TonB box</keyword>
<keyword evidence="3 14" id="KW-0813">Transport</keyword>
<reference evidence="21" key="1">
    <citation type="submission" date="2015-12" db="EMBL/GenBank/DDBJ databases">
        <title>FDA dAtabase for Regulatory Grade micrObial Sequences (FDA-ARGOS): Supporting development and validation of Infectious Disease Dx tests.</title>
        <authorList>
            <person name="Hoffmann M."/>
            <person name="Allard M."/>
            <person name="Evans P."/>
            <person name="Brown E."/>
            <person name="Tallon L.J."/>
            <person name="Sadzewicz L."/>
            <person name="Sengamalay N."/>
            <person name="Ott S."/>
            <person name="Godinez A."/>
            <person name="Nagaraj S."/>
            <person name="Vyas G."/>
            <person name="Aluvathingal J."/>
            <person name="Nadendla S."/>
            <person name="Geyer C."/>
            <person name="Sichtig H."/>
        </authorList>
    </citation>
    <scope>NUCLEOTIDE SEQUENCE [LARGE SCALE GENOMIC DNA]</scope>
    <source>
        <strain evidence="21">ATCC 33809</strain>
    </source>
</reference>
<dbReference type="GO" id="GO:0015891">
    <property type="term" value="P:siderophore transport"/>
    <property type="evidence" value="ECO:0007669"/>
    <property type="project" value="InterPro"/>
</dbReference>
<feature type="chain" id="PRO_5043802511" evidence="16">
    <location>
        <begin position="28"/>
        <end position="715"/>
    </location>
</feature>
<keyword evidence="8" id="KW-0408">Iron</keyword>
<dbReference type="Gene3D" id="2.40.170.20">
    <property type="entry name" value="TonB-dependent receptor, beta-barrel domain"/>
    <property type="match status" value="1"/>
</dbReference>
<feature type="signal peptide" evidence="16">
    <location>
        <begin position="1"/>
        <end position="27"/>
    </location>
</feature>
<evidence type="ECO:0000259" key="18">
    <source>
        <dbReference type="Pfam" id="PF07715"/>
    </source>
</evidence>
<evidence type="ECO:0000259" key="17">
    <source>
        <dbReference type="Pfam" id="PF00593"/>
    </source>
</evidence>
<evidence type="ECO:0000256" key="1">
    <source>
        <dbReference type="ARBA" id="ARBA00004571"/>
    </source>
</evidence>
<evidence type="ECO:0000256" key="16">
    <source>
        <dbReference type="SAM" id="SignalP"/>
    </source>
</evidence>
<evidence type="ECO:0000256" key="7">
    <source>
        <dbReference type="ARBA" id="ARBA00022729"/>
    </source>
</evidence>
<dbReference type="Pfam" id="PF07715">
    <property type="entry name" value="Plug"/>
    <property type="match status" value="1"/>
</dbReference>
<dbReference type="InterPro" id="IPR037066">
    <property type="entry name" value="Plug_dom_sf"/>
</dbReference>
<keyword evidence="6 14" id="KW-0812">Transmembrane</keyword>
<dbReference type="InterPro" id="IPR036942">
    <property type="entry name" value="Beta-barrel_TonB_sf"/>
</dbReference>
<evidence type="ECO:0000313" key="19">
    <source>
        <dbReference type="EMBL" id="AMF94131.1"/>
    </source>
</evidence>
<keyword evidence="5" id="KW-0410">Iron transport</keyword>
<reference evidence="19" key="2">
    <citation type="submission" date="2018-01" db="EMBL/GenBank/DDBJ databases">
        <title>FDA dAtabase for Regulatory Grade micrObial Sequences (FDA-ARGOS): Supporting development and validation of Infectious Disease Dx tests.</title>
        <authorList>
            <person name="Hoffmann M."/>
            <person name="Allard M."/>
            <person name="Evans P."/>
            <person name="Brown E."/>
            <person name="Tallon L."/>
            <person name="Sadzewicz L."/>
            <person name="Sengamalay N."/>
            <person name="Ott S."/>
            <person name="Godinez A."/>
            <person name="Nagaraj S."/>
            <person name="Vyas G."/>
            <person name="Aluvathingal J."/>
            <person name="Nadendla S."/>
            <person name="Geyer C."/>
            <person name="Sichtig H."/>
        </authorList>
    </citation>
    <scope>NUCLEOTIDE SEQUENCE</scope>
    <source>
        <strain evidence="19">ATCC 33809</strain>
    </source>
</reference>
<keyword evidence="21" id="KW-1185">Reference proteome</keyword>
<comment type="subcellular location">
    <subcellularLocation>
        <location evidence="1 14">Cell outer membrane</location>
        <topology evidence="1 14">Multi-pass membrane protein</topology>
    </subcellularLocation>
</comment>
<dbReference type="NCBIfam" id="TIGR01783">
    <property type="entry name" value="TonB-siderophor"/>
    <property type="match status" value="1"/>
</dbReference>
<dbReference type="SUPFAM" id="SSF56935">
    <property type="entry name" value="Porins"/>
    <property type="match status" value="1"/>
</dbReference>
<keyword evidence="9" id="KW-0406">Ion transport</keyword>
<evidence type="ECO:0000256" key="13">
    <source>
        <dbReference type="ARBA" id="ARBA00023237"/>
    </source>
</evidence>